<dbReference type="Proteomes" id="UP000734854">
    <property type="component" value="Unassembled WGS sequence"/>
</dbReference>
<keyword evidence="2" id="KW-1185">Reference proteome</keyword>
<proteinExistence type="predicted"/>
<dbReference type="AlphaFoldDB" id="A0A8J5KEP4"/>
<evidence type="ECO:0000313" key="2">
    <source>
        <dbReference type="Proteomes" id="UP000734854"/>
    </source>
</evidence>
<sequence>MVVVDSAGSNSGDGGSGLDVVREGFRQWLLKARVVLTKVTTTIVKRGLSADTAFVGEPKDVAVEEELLVPPEMTVERRTSSGFLSFGAAVSIKQFGRMNGLTRQKMQKIFESPVPEAIRNDVAALDKEENYRRQQAMATTVVMSAMSERWQQVAAAMGQRQRPFKEEGGVIKSKESMKMMLYQRVKGEESSYDYGAYIEVDFEEDEETSLASVVRRIVTTLKVEGSTHDGRVLHDVNSRPSSKSPKMLDIALCRNWTHAMTIRTSCAGVVSVACCVDRVPMLVPCRNNKIREFRGKSSKMLQVLEMLDEHGFVGKNKYKVAQAICEDAVKIELLFSLDPSEVEDFVLSCL</sequence>
<protein>
    <submittedName>
        <fullName evidence="1">Uncharacterized protein</fullName>
    </submittedName>
</protein>
<reference evidence="1 2" key="1">
    <citation type="submission" date="2020-08" db="EMBL/GenBank/DDBJ databases">
        <title>Plant Genome Project.</title>
        <authorList>
            <person name="Zhang R.-G."/>
        </authorList>
    </citation>
    <scope>NUCLEOTIDE SEQUENCE [LARGE SCALE GENOMIC DNA]</scope>
    <source>
        <tissue evidence="1">Rhizome</tissue>
    </source>
</reference>
<evidence type="ECO:0000313" key="1">
    <source>
        <dbReference type="EMBL" id="KAG6479067.1"/>
    </source>
</evidence>
<comment type="caution">
    <text evidence="1">The sequence shown here is derived from an EMBL/GenBank/DDBJ whole genome shotgun (WGS) entry which is preliminary data.</text>
</comment>
<name>A0A8J5KEP4_ZINOF</name>
<accession>A0A8J5KEP4</accession>
<organism evidence="1 2">
    <name type="scientific">Zingiber officinale</name>
    <name type="common">Ginger</name>
    <name type="synonym">Amomum zingiber</name>
    <dbReference type="NCBI Taxonomy" id="94328"/>
    <lineage>
        <taxon>Eukaryota</taxon>
        <taxon>Viridiplantae</taxon>
        <taxon>Streptophyta</taxon>
        <taxon>Embryophyta</taxon>
        <taxon>Tracheophyta</taxon>
        <taxon>Spermatophyta</taxon>
        <taxon>Magnoliopsida</taxon>
        <taxon>Liliopsida</taxon>
        <taxon>Zingiberales</taxon>
        <taxon>Zingiberaceae</taxon>
        <taxon>Zingiber</taxon>
    </lineage>
</organism>
<dbReference type="EMBL" id="JACMSC010000017">
    <property type="protein sequence ID" value="KAG6479067.1"/>
    <property type="molecule type" value="Genomic_DNA"/>
</dbReference>
<gene>
    <name evidence="1" type="ORF">ZIOFF_062523</name>
</gene>